<evidence type="ECO:0000256" key="1">
    <source>
        <dbReference type="SAM" id="Phobius"/>
    </source>
</evidence>
<sequence>MGSEWVTLMERVRRKPILFLLAVTILLFYVTPLYHHKSPYITFPIICKNASCLQASSAAGISSSLWEVETHPDYLVYSPGCKIMEMNAFDKSVTKFLKRGKPMQCNQRLTKLEDQRIVIDDNFRKSWKTKKTKCCFRSIHRVQQRPDKYDKDADWGIRYSSTCHNIPEGPKGAVVNSSYIKVECQGTGKIKGNVEFHGTVLPPHQKSENVKRKAEYWDERKSQGLLNPPSILVIGIDSISRMHMIRSLPKTREFLQKHDFVEMKGYNKVGENTFPNIMAGFAGMELNKYSSCWANKSVKLDDCPYIWKNYSDLNYVTAFLEDSPGIAIFNYVKHGFVVPPADYYLRPLSVAIHKHYGWYRHSAKASCVGGITPTDFQTNFIKKFILQMGKNYPYFLLSWFTSIGHDDFNGLKTADNAFLDLLSSAMDNASANPDNTLIVFMSDHGYRFGNFRETFLGFYEESLPFFFFRLPKLLRERHPEWYANLVRNSRQLTSPLDLHSTLKQVLYDAETITSANLSSNLIPSSYSSLSREDVGSPMLDIQLLFNEPISNLTVYGVNSSNSIIISDETLAMSGPLNPQYRSRYSFFEFIPNNRTCEASSIPQRYCMCGVTPAVSKASTLSSHLGDVVVSHVNYMLQSVIKSGKCATLKFSNFLYGREVGHGEIWNNFNQLINYKDYLVALEASPSKGHFEAKIRILQNETKSILGDITRINSYQGQSECIPDFKLKSYCFCNKIESKKNANKKKRKQKRRSIFSIFSNNLNL</sequence>
<dbReference type="SUPFAM" id="SSF53649">
    <property type="entry name" value="Alkaline phosphatase-like"/>
    <property type="match status" value="1"/>
</dbReference>
<feature type="transmembrane region" description="Helical" evidence="1">
    <location>
        <begin position="17"/>
        <end position="35"/>
    </location>
</feature>
<keyword evidence="3" id="KW-1185">Reference proteome</keyword>
<keyword evidence="1" id="KW-0472">Membrane</keyword>
<dbReference type="InterPro" id="IPR004245">
    <property type="entry name" value="DUF229"/>
</dbReference>
<keyword evidence="1" id="KW-0812">Transmembrane</keyword>
<dbReference type="PANTHER" id="PTHR10974">
    <property type="entry name" value="FI08016P-RELATED"/>
    <property type="match status" value="1"/>
</dbReference>
<organism evidence="2 3">
    <name type="scientific">Orchesella dallaii</name>
    <dbReference type="NCBI Taxonomy" id="48710"/>
    <lineage>
        <taxon>Eukaryota</taxon>
        <taxon>Metazoa</taxon>
        <taxon>Ecdysozoa</taxon>
        <taxon>Arthropoda</taxon>
        <taxon>Hexapoda</taxon>
        <taxon>Collembola</taxon>
        <taxon>Entomobryomorpha</taxon>
        <taxon>Entomobryoidea</taxon>
        <taxon>Orchesellidae</taxon>
        <taxon>Orchesellinae</taxon>
        <taxon>Orchesella</taxon>
    </lineage>
</organism>
<dbReference type="InterPro" id="IPR017850">
    <property type="entry name" value="Alkaline_phosphatase_core_sf"/>
</dbReference>
<evidence type="ECO:0000313" key="3">
    <source>
        <dbReference type="Proteomes" id="UP001642540"/>
    </source>
</evidence>
<dbReference type="EMBL" id="CAXLJM020000006">
    <property type="protein sequence ID" value="CAL8071732.1"/>
    <property type="molecule type" value="Genomic_DNA"/>
</dbReference>
<evidence type="ECO:0000313" key="2">
    <source>
        <dbReference type="EMBL" id="CAL8071732.1"/>
    </source>
</evidence>
<dbReference type="PANTHER" id="PTHR10974:SF1">
    <property type="entry name" value="FI08016P-RELATED"/>
    <property type="match status" value="1"/>
</dbReference>
<comment type="caution">
    <text evidence="2">The sequence shown here is derived from an EMBL/GenBank/DDBJ whole genome shotgun (WGS) entry which is preliminary data.</text>
</comment>
<protein>
    <submittedName>
        <fullName evidence="2">Uncharacterized protein</fullName>
    </submittedName>
</protein>
<name>A0ABP1PPZ5_9HEXA</name>
<dbReference type="Pfam" id="PF02995">
    <property type="entry name" value="DUF229"/>
    <property type="match status" value="1"/>
</dbReference>
<dbReference type="Proteomes" id="UP001642540">
    <property type="component" value="Unassembled WGS sequence"/>
</dbReference>
<keyword evidence="1" id="KW-1133">Transmembrane helix</keyword>
<dbReference type="Gene3D" id="3.40.720.10">
    <property type="entry name" value="Alkaline Phosphatase, subunit A"/>
    <property type="match status" value="1"/>
</dbReference>
<accession>A0ABP1PPZ5</accession>
<reference evidence="2 3" key="1">
    <citation type="submission" date="2024-08" db="EMBL/GenBank/DDBJ databases">
        <authorList>
            <person name="Cucini C."/>
            <person name="Frati F."/>
        </authorList>
    </citation>
    <scope>NUCLEOTIDE SEQUENCE [LARGE SCALE GENOMIC DNA]</scope>
</reference>
<proteinExistence type="predicted"/>
<dbReference type="CDD" id="cd16021">
    <property type="entry name" value="ALP_like"/>
    <property type="match status" value="1"/>
</dbReference>
<gene>
    <name evidence="2" type="ORF">ODALV1_LOCUS1854</name>
</gene>